<dbReference type="InterPro" id="IPR046526">
    <property type="entry name" value="DUF6591"/>
</dbReference>
<evidence type="ECO:0000313" key="3">
    <source>
        <dbReference type="EMBL" id="MBB4034131.1"/>
    </source>
</evidence>
<dbReference type="RefSeq" id="WP_183305110.1">
    <property type="nucleotide sequence ID" value="NZ_JACIEP010000001.1"/>
</dbReference>
<organism evidence="3 4">
    <name type="scientific">Dysgonomonas hofstadii</name>
    <dbReference type="NCBI Taxonomy" id="637886"/>
    <lineage>
        <taxon>Bacteria</taxon>
        <taxon>Pseudomonadati</taxon>
        <taxon>Bacteroidota</taxon>
        <taxon>Bacteroidia</taxon>
        <taxon>Bacteroidales</taxon>
        <taxon>Dysgonomonadaceae</taxon>
        <taxon>Dysgonomonas</taxon>
    </lineage>
</organism>
<dbReference type="Pfam" id="PF20234">
    <property type="entry name" value="DUF6591"/>
    <property type="match status" value="1"/>
</dbReference>
<comment type="caution">
    <text evidence="3">The sequence shown here is derived from an EMBL/GenBank/DDBJ whole genome shotgun (WGS) entry which is preliminary data.</text>
</comment>
<evidence type="ECO:0000259" key="2">
    <source>
        <dbReference type="Pfam" id="PF20234"/>
    </source>
</evidence>
<accession>A0A840CFZ2</accession>
<gene>
    <name evidence="3" type="ORF">GGR21_000016</name>
</gene>
<dbReference type="AlphaFoldDB" id="A0A840CFZ2"/>
<keyword evidence="4" id="KW-1185">Reference proteome</keyword>
<feature type="region of interest" description="Disordered" evidence="1">
    <location>
        <begin position="247"/>
        <end position="266"/>
    </location>
</feature>
<dbReference type="Proteomes" id="UP000555103">
    <property type="component" value="Unassembled WGS sequence"/>
</dbReference>
<feature type="domain" description="DUF6591" evidence="2">
    <location>
        <begin position="168"/>
        <end position="277"/>
    </location>
</feature>
<dbReference type="EMBL" id="JACIEP010000001">
    <property type="protein sequence ID" value="MBB4034131.1"/>
    <property type="molecule type" value="Genomic_DNA"/>
</dbReference>
<proteinExistence type="predicted"/>
<protein>
    <recommendedName>
        <fullName evidence="2">DUF6591 domain-containing protein</fullName>
    </recommendedName>
</protein>
<evidence type="ECO:0000313" key="4">
    <source>
        <dbReference type="Proteomes" id="UP000555103"/>
    </source>
</evidence>
<sequence>MKKKHIIIAVIAVVVIAFLVMRNCSGGGSKYEQFDQKIELTPNESKVKGYLSEVLEIVDGTYTFDFKGNSAVSYNSGKGKIQVKIKSVSKGDPNDYGLNDGSSGPLYLTVCDKNGTPITDFTDIESESTSDGILKDMMTTNSENWISFEITIHGGKKIPETAATFFVTSKKIEKLEYSSSTSTSDSDTDTDSDSESMSNSDNKDWDKVLDDYEDYVDKTIKVLKKLKNDDLSAMTEYPDMMEKAKDLEQSLKKAQKSKSLSSKQVSRMMKIQTKMLQVAKDME</sequence>
<reference evidence="3 4" key="1">
    <citation type="submission" date="2020-08" db="EMBL/GenBank/DDBJ databases">
        <title>Genomic Encyclopedia of Type Strains, Phase IV (KMG-IV): sequencing the most valuable type-strain genomes for metagenomic binning, comparative biology and taxonomic classification.</title>
        <authorList>
            <person name="Goeker M."/>
        </authorList>
    </citation>
    <scope>NUCLEOTIDE SEQUENCE [LARGE SCALE GENOMIC DNA]</scope>
    <source>
        <strain evidence="3 4">DSM 104969</strain>
    </source>
</reference>
<feature type="region of interest" description="Disordered" evidence="1">
    <location>
        <begin position="177"/>
        <end position="203"/>
    </location>
</feature>
<name>A0A840CFZ2_9BACT</name>
<evidence type="ECO:0000256" key="1">
    <source>
        <dbReference type="SAM" id="MobiDB-lite"/>
    </source>
</evidence>